<evidence type="ECO:0000256" key="4">
    <source>
        <dbReference type="ARBA" id="ARBA00022574"/>
    </source>
</evidence>
<keyword evidence="15" id="KW-1185">Reference proteome</keyword>
<comment type="function">
    <text evidence="11">Component of the eukaryotic translation initiation factor 3 (eIF-3) complex, which is involved in protein synthesis and, together with other initiation factors, stimulates binding of mRNA and methionyl-tRNAi to the 40S ribosome.</text>
</comment>
<comment type="subunit">
    <text evidence="9">Component of the eukaryotic translation initiation factor 3 (eIF-3) complex. The eIF-3 complex interacts with pix. Interacts with mxt.</text>
</comment>
<gene>
    <name evidence="14" type="ORF">CLUMA_CG002965</name>
</gene>
<keyword evidence="8" id="KW-0175">Coiled coil</keyword>
<dbReference type="GO" id="GO:0003723">
    <property type="term" value="F:RNA binding"/>
    <property type="evidence" value="ECO:0007669"/>
    <property type="project" value="UniProtKB-UniRule"/>
</dbReference>
<dbReference type="Pfam" id="PF00076">
    <property type="entry name" value="RRM_1"/>
    <property type="match status" value="1"/>
</dbReference>
<comment type="similarity">
    <text evidence="10 11">Belongs to the eIF-3 subunit B family.</text>
</comment>
<evidence type="ECO:0000256" key="11">
    <source>
        <dbReference type="PIRNR" id="PIRNR036424"/>
    </source>
</evidence>
<keyword evidence="6 10" id="KW-0694">RNA-binding</keyword>
<comment type="function">
    <text evidence="10">RNA-binding component of the eukaryotic translation initiation factor 3 (eIF-3) complex, which is involved in protein synthesis of a specialized repertoire of mRNAs and, together with other initiation factors, stimulates binding of mRNA and methionyl-tRNAi to the 40S ribosome. The eIF-3 complex specifically targets and initiates translation of a subset of mRNAs involved in cell proliferation.</text>
</comment>
<evidence type="ECO:0000256" key="6">
    <source>
        <dbReference type="ARBA" id="ARBA00022884"/>
    </source>
</evidence>
<dbReference type="GO" id="GO:0001732">
    <property type="term" value="P:formation of cytoplasmic translation initiation complex"/>
    <property type="evidence" value="ECO:0007669"/>
    <property type="project" value="UniProtKB-UniRule"/>
</dbReference>
<dbReference type="Proteomes" id="UP000183832">
    <property type="component" value="Unassembled WGS sequence"/>
</dbReference>
<dbReference type="SMART" id="SM00360">
    <property type="entry name" value="RRM"/>
    <property type="match status" value="1"/>
</dbReference>
<dbReference type="SUPFAM" id="SSF54928">
    <property type="entry name" value="RNA-binding domain, RBD"/>
    <property type="match status" value="1"/>
</dbReference>
<comment type="subcellular location">
    <subcellularLocation>
        <location evidence="1 10 11">Cytoplasm</location>
    </subcellularLocation>
</comment>
<reference evidence="14 15" key="1">
    <citation type="submission" date="2015-04" db="EMBL/GenBank/DDBJ databases">
        <authorList>
            <person name="Syromyatnikov M.Y."/>
            <person name="Popov V.N."/>
        </authorList>
    </citation>
    <scope>NUCLEOTIDE SEQUENCE [LARGE SCALE GENOMIC DNA]</scope>
</reference>
<keyword evidence="5" id="KW-0677">Repeat</keyword>
<dbReference type="PANTHER" id="PTHR14068">
    <property type="entry name" value="EUKARYOTIC TRANSLATION INITIATION FACTOR 3 EIF3 -RELATED"/>
    <property type="match status" value="1"/>
</dbReference>
<evidence type="ECO:0000256" key="7">
    <source>
        <dbReference type="ARBA" id="ARBA00022917"/>
    </source>
</evidence>
<evidence type="ECO:0000256" key="3">
    <source>
        <dbReference type="ARBA" id="ARBA00022540"/>
    </source>
</evidence>
<dbReference type="PANTHER" id="PTHR14068:SF0">
    <property type="entry name" value="EUKARYOTIC TRANSLATION INITIATION FACTOR 3 SUBUNIT B"/>
    <property type="match status" value="1"/>
</dbReference>
<dbReference type="GO" id="GO:0003743">
    <property type="term" value="F:translation initiation factor activity"/>
    <property type="evidence" value="ECO:0007669"/>
    <property type="project" value="UniProtKB-UniRule"/>
</dbReference>
<dbReference type="FunFam" id="3.30.70.330:FF:000235">
    <property type="entry name" value="Eukaryotic translation initiation factor 3 subunit B"/>
    <property type="match status" value="1"/>
</dbReference>
<dbReference type="GO" id="GO:0005852">
    <property type="term" value="C:eukaryotic translation initiation factor 3 complex"/>
    <property type="evidence" value="ECO:0007669"/>
    <property type="project" value="UniProtKB-UniRule"/>
</dbReference>
<dbReference type="InterPro" id="IPR000504">
    <property type="entry name" value="RRM_dom"/>
</dbReference>
<dbReference type="GO" id="GO:0031369">
    <property type="term" value="F:translation initiation factor binding"/>
    <property type="evidence" value="ECO:0007669"/>
    <property type="project" value="InterPro"/>
</dbReference>
<dbReference type="Gene3D" id="3.30.70.330">
    <property type="match status" value="1"/>
</dbReference>
<dbReference type="GO" id="GO:0033290">
    <property type="term" value="C:eukaryotic 48S preinitiation complex"/>
    <property type="evidence" value="ECO:0007669"/>
    <property type="project" value="UniProtKB-UniRule"/>
</dbReference>
<keyword evidence="2 10" id="KW-0963">Cytoplasm</keyword>
<dbReference type="HAMAP" id="MF_03001">
    <property type="entry name" value="eIF3b"/>
    <property type="match status" value="1"/>
</dbReference>
<keyword evidence="4" id="KW-0853">WD repeat</keyword>
<dbReference type="GO" id="GO:0016282">
    <property type="term" value="C:eukaryotic 43S preinitiation complex"/>
    <property type="evidence" value="ECO:0007669"/>
    <property type="project" value="UniProtKB-UniRule"/>
</dbReference>
<dbReference type="InterPro" id="IPR012677">
    <property type="entry name" value="Nucleotide-bd_a/b_plait_sf"/>
</dbReference>
<evidence type="ECO:0000256" key="12">
    <source>
        <dbReference type="SAM" id="MobiDB-lite"/>
    </source>
</evidence>
<dbReference type="InterPro" id="IPR015943">
    <property type="entry name" value="WD40/YVTN_repeat-like_dom_sf"/>
</dbReference>
<evidence type="ECO:0000256" key="1">
    <source>
        <dbReference type="ARBA" id="ARBA00004496"/>
    </source>
</evidence>
<protein>
    <recommendedName>
        <fullName evidence="10 11">Eukaryotic translation initiation factor 3 subunit B</fullName>
        <shortName evidence="10 11">eIF3b</shortName>
    </recommendedName>
    <alternativeName>
        <fullName evidence="10">Eukaryotic translation initiation factor 3 subunit 9</fullName>
    </alternativeName>
</protein>
<name>A0A1J1HRU9_9DIPT</name>
<organism evidence="14 15">
    <name type="scientific">Clunio marinus</name>
    <dbReference type="NCBI Taxonomy" id="568069"/>
    <lineage>
        <taxon>Eukaryota</taxon>
        <taxon>Metazoa</taxon>
        <taxon>Ecdysozoa</taxon>
        <taxon>Arthropoda</taxon>
        <taxon>Hexapoda</taxon>
        <taxon>Insecta</taxon>
        <taxon>Pterygota</taxon>
        <taxon>Neoptera</taxon>
        <taxon>Endopterygota</taxon>
        <taxon>Diptera</taxon>
        <taxon>Nematocera</taxon>
        <taxon>Chironomoidea</taxon>
        <taxon>Chironomidae</taxon>
        <taxon>Clunio</taxon>
    </lineage>
</organism>
<dbReference type="Gene3D" id="2.130.10.10">
    <property type="entry name" value="YVTN repeat-like/Quinoprotein amine dehydrogenase"/>
    <property type="match status" value="2"/>
</dbReference>
<dbReference type="InterPro" id="IPR011400">
    <property type="entry name" value="EIF3B"/>
</dbReference>
<keyword evidence="7 10" id="KW-0648">Protein biosynthesis</keyword>
<feature type="compositionally biased region" description="Acidic residues" evidence="12">
    <location>
        <begin position="9"/>
        <end position="32"/>
    </location>
</feature>
<dbReference type="SUPFAM" id="SSF69322">
    <property type="entry name" value="Tricorn protease domain 2"/>
    <property type="match status" value="1"/>
</dbReference>
<dbReference type="CDD" id="cd12278">
    <property type="entry name" value="RRM_eIF3B"/>
    <property type="match status" value="1"/>
</dbReference>
<evidence type="ECO:0000313" key="14">
    <source>
        <dbReference type="EMBL" id="CRK89206.1"/>
    </source>
</evidence>
<dbReference type="PIRSF" id="PIRSF036424">
    <property type="entry name" value="eIF3b"/>
    <property type="match status" value="1"/>
</dbReference>
<evidence type="ECO:0000313" key="15">
    <source>
        <dbReference type="Proteomes" id="UP000183832"/>
    </source>
</evidence>
<dbReference type="Pfam" id="PF08662">
    <property type="entry name" value="eIF2A"/>
    <property type="match status" value="2"/>
</dbReference>
<evidence type="ECO:0000256" key="10">
    <source>
        <dbReference type="HAMAP-Rule" id="MF_03001"/>
    </source>
</evidence>
<proteinExistence type="inferred from homology"/>
<dbReference type="InterPro" id="IPR034363">
    <property type="entry name" value="eIF3B_RRM"/>
</dbReference>
<evidence type="ECO:0000256" key="5">
    <source>
        <dbReference type="ARBA" id="ARBA00022737"/>
    </source>
</evidence>
<dbReference type="OrthoDB" id="10250414at2759"/>
<sequence length="696" mass="80551">MARKRNEEYIGEDGDEEFEEEPFETYEDPPDFVDDITDEELLGDFLKKKPCETDGMENVVVVDEIPKVEPARQEKLETVIKKLFSAAGEIVNVYYPKEENGYTKGYCFIEYKTPAQAEEAVKVHSNYRLDKTHTLLVNVFTDFQKYSDIPIEWTPPTPQPYNPTVNLYSFLTEPDAYDQYCVVIDNGGIPSTVQFWENSLPDPSEFHRKDGFTEKTVKWSPLGTYIVAFHKQGVAIWGGPEFQRINKFAHLGTSYVDFSPKENFIVTYGFAGPNGGNKVIIWDIRTGQEKRGFVTDPHLPPSVFRWSHDDKYIASMGDGAIHIYETDTFFLLDKKSLKIPGIRGFAWSPTDNIIAYWVAEQTDVPAKVTLMDIPRKREIRTKNLFNVADCKIHWQKCGDYLCVKVDRFSKSKKGGQGDQDVKFLGMFYNFEIFHMREKDIPVDSVEIKEPIGAFAWEPVGDKFAIIHGEGAGGSNVSFYETKKGQKVSLVKKMERKAANCLFWSPQGGFIVLANISQGVFEFVDTHDFTVMGMGDHHGAFQCEWDPTGRYVATGVSAYKVKDDNSYYIWTFQGRILRRVNIKNFLQLFWRPRPPTLLSETKQSEIKKNLKKYYPQFEAKDRLRQTRASKELLEKRAKLREEFMEYRQKRMQDYEKMKIKRLELRNQIDTDNLEADQNNLEEETVECLVKEETILLE</sequence>
<evidence type="ECO:0000259" key="13">
    <source>
        <dbReference type="PROSITE" id="PS50102"/>
    </source>
</evidence>
<dbReference type="STRING" id="568069.A0A1J1HRU9"/>
<dbReference type="EMBL" id="CVRI01000011">
    <property type="protein sequence ID" value="CRK89206.1"/>
    <property type="molecule type" value="Genomic_DNA"/>
</dbReference>
<evidence type="ECO:0000256" key="9">
    <source>
        <dbReference type="ARBA" id="ARBA00047068"/>
    </source>
</evidence>
<dbReference type="AlphaFoldDB" id="A0A1J1HRU9"/>
<feature type="region of interest" description="Disordered" evidence="12">
    <location>
        <begin position="1"/>
        <end position="32"/>
    </location>
</feature>
<evidence type="ECO:0000256" key="2">
    <source>
        <dbReference type="ARBA" id="ARBA00022490"/>
    </source>
</evidence>
<dbReference type="PROSITE" id="PS50102">
    <property type="entry name" value="RRM"/>
    <property type="match status" value="1"/>
</dbReference>
<accession>A0A1J1HRU9</accession>
<feature type="domain" description="RRM" evidence="13">
    <location>
        <begin position="58"/>
        <end position="142"/>
    </location>
</feature>
<dbReference type="InterPro" id="IPR035979">
    <property type="entry name" value="RBD_domain_sf"/>
</dbReference>
<keyword evidence="3 10" id="KW-0396">Initiation factor</keyword>
<evidence type="ECO:0000256" key="8">
    <source>
        <dbReference type="ARBA" id="ARBA00023054"/>
    </source>
</evidence>
<dbReference type="InterPro" id="IPR013979">
    <property type="entry name" value="TIF_beta_prop-like"/>
</dbReference>